<dbReference type="AlphaFoldDB" id="A0A182MIN0"/>
<name>A0A182MIN0_9DIPT</name>
<dbReference type="EMBL" id="AXCM01001797">
    <property type="status" value="NOT_ANNOTATED_CDS"/>
    <property type="molecule type" value="Genomic_DNA"/>
</dbReference>
<dbReference type="VEuPathDB" id="VectorBase:ACUA019186"/>
<keyword evidence="1" id="KW-0812">Transmembrane</keyword>
<feature type="transmembrane region" description="Helical" evidence="1">
    <location>
        <begin position="141"/>
        <end position="158"/>
    </location>
</feature>
<organism evidence="2 3">
    <name type="scientific">Anopheles culicifacies</name>
    <dbReference type="NCBI Taxonomy" id="139723"/>
    <lineage>
        <taxon>Eukaryota</taxon>
        <taxon>Metazoa</taxon>
        <taxon>Ecdysozoa</taxon>
        <taxon>Arthropoda</taxon>
        <taxon>Hexapoda</taxon>
        <taxon>Insecta</taxon>
        <taxon>Pterygota</taxon>
        <taxon>Neoptera</taxon>
        <taxon>Endopterygota</taxon>
        <taxon>Diptera</taxon>
        <taxon>Nematocera</taxon>
        <taxon>Culicoidea</taxon>
        <taxon>Culicidae</taxon>
        <taxon>Anophelinae</taxon>
        <taxon>Anopheles</taxon>
        <taxon>culicifacies species complex</taxon>
    </lineage>
</organism>
<reference evidence="3" key="1">
    <citation type="submission" date="2013-09" db="EMBL/GenBank/DDBJ databases">
        <title>The Genome Sequence of Anopheles culicifacies species A.</title>
        <authorList>
            <consortium name="The Broad Institute Genomics Platform"/>
            <person name="Neafsey D.E."/>
            <person name="Besansky N."/>
            <person name="Howell P."/>
            <person name="Walton C."/>
            <person name="Young S.K."/>
            <person name="Zeng Q."/>
            <person name="Gargeya S."/>
            <person name="Fitzgerald M."/>
            <person name="Haas B."/>
            <person name="Abouelleil A."/>
            <person name="Allen A.W."/>
            <person name="Alvarado L."/>
            <person name="Arachchi H.M."/>
            <person name="Berlin A.M."/>
            <person name="Chapman S.B."/>
            <person name="Gainer-Dewar J."/>
            <person name="Goldberg J."/>
            <person name="Griggs A."/>
            <person name="Gujja S."/>
            <person name="Hansen M."/>
            <person name="Howarth C."/>
            <person name="Imamovic A."/>
            <person name="Ireland A."/>
            <person name="Larimer J."/>
            <person name="McCowan C."/>
            <person name="Murphy C."/>
            <person name="Pearson M."/>
            <person name="Poon T.W."/>
            <person name="Priest M."/>
            <person name="Roberts A."/>
            <person name="Saif S."/>
            <person name="Shea T."/>
            <person name="Sisk P."/>
            <person name="Sykes S."/>
            <person name="Wortman J."/>
            <person name="Nusbaum C."/>
            <person name="Birren B."/>
        </authorList>
    </citation>
    <scope>NUCLEOTIDE SEQUENCE [LARGE SCALE GENOMIC DNA]</scope>
    <source>
        <strain evidence="3">A-37</strain>
    </source>
</reference>
<proteinExistence type="predicted"/>
<protein>
    <submittedName>
        <fullName evidence="2">Uncharacterized protein</fullName>
    </submittedName>
</protein>
<evidence type="ECO:0000313" key="2">
    <source>
        <dbReference type="EnsemblMetazoa" id="ACUA019186-PA"/>
    </source>
</evidence>
<reference evidence="2" key="2">
    <citation type="submission" date="2020-05" db="UniProtKB">
        <authorList>
            <consortium name="EnsemblMetazoa"/>
        </authorList>
    </citation>
    <scope>IDENTIFICATION</scope>
    <source>
        <strain evidence="2">A-37</strain>
    </source>
</reference>
<sequence>MITTDSLNCTVRGGKVTMVKDNTGTGYDAMGWNGLERAPYYNVPLCIFSISVSYNAPEFLNDRSVVWVERFTQHHGRMVRPPVNLNEYELEDKLGRVAARDRGTVMSIPLPYRKFTLEHHAFAPAGREPAEEYYRALNSDTVFFLAVGSIVWLVYGMFPEQINRPTKQAAGAEWPLCTEDSIDEFPQH</sequence>
<keyword evidence="1" id="KW-0472">Membrane</keyword>
<keyword evidence="3" id="KW-1185">Reference proteome</keyword>
<evidence type="ECO:0000313" key="3">
    <source>
        <dbReference type="Proteomes" id="UP000075883"/>
    </source>
</evidence>
<keyword evidence="1" id="KW-1133">Transmembrane helix</keyword>
<dbReference type="EnsemblMetazoa" id="ACUA019186-RA">
    <property type="protein sequence ID" value="ACUA019186-PA"/>
    <property type="gene ID" value="ACUA019186"/>
</dbReference>
<dbReference type="Proteomes" id="UP000075883">
    <property type="component" value="Unassembled WGS sequence"/>
</dbReference>
<accession>A0A182MIN0</accession>
<evidence type="ECO:0000256" key="1">
    <source>
        <dbReference type="SAM" id="Phobius"/>
    </source>
</evidence>